<dbReference type="AlphaFoldDB" id="A0A381Q5Q9"/>
<dbReference type="Gene3D" id="3.30.1330.50">
    <property type="entry name" value="2-C-methyl-D-erythritol 2,4-cyclodiphosphate synthase"/>
    <property type="match status" value="1"/>
</dbReference>
<accession>A0A381Q5Q9</accession>
<gene>
    <name evidence="2" type="ORF">METZ01_LOCUS26543</name>
</gene>
<dbReference type="GO" id="GO:0008685">
    <property type="term" value="F:2-C-methyl-D-erythritol 2,4-cyclodiphosphate synthase activity"/>
    <property type="evidence" value="ECO:0007669"/>
    <property type="project" value="InterPro"/>
</dbReference>
<dbReference type="CDD" id="cd00554">
    <property type="entry name" value="MECDP_synthase"/>
    <property type="match status" value="1"/>
</dbReference>
<dbReference type="InterPro" id="IPR036571">
    <property type="entry name" value="MECDP_synthase_sf"/>
</dbReference>
<evidence type="ECO:0000313" key="2">
    <source>
        <dbReference type="EMBL" id="SUZ73689.1"/>
    </source>
</evidence>
<organism evidence="2">
    <name type="scientific">marine metagenome</name>
    <dbReference type="NCBI Taxonomy" id="408172"/>
    <lineage>
        <taxon>unclassified sequences</taxon>
        <taxon>metagenomes</taxon>
        <taxon>ecological metagenomes</taxon>
    </lineage>
</organism>
<proteinExistence type="predicted"/>
<dbReference type="Pfam" id="PF02542">
    <property type="entry name" value="YgbB"/>
    <property type="match status" value="1"/>
</dbReference>
<dbReference type="PANTHER" id="PTHR43181:SF1">
    <property type="entry name" value="2-C-METHYL-D-ERYTHRITOL 2,4-CYCLODIPHOSPHATE SYNTHASE, CHLOROPLASTIC"/>
    <property type="match status" value="1"/>
</dbReference>
<sequence length="120" mass="12520">MTHAVVDALLGAAALGDIGTHFPSSNDRWKGASSLTFLSHVVELVNEAGFVIANVDGTVILESPRLSEYLHSMRQTLSSEMGLDTQNFSVKATTTDGLGFTGSGEGVGAVAIATLRRPDS</sequence>
<feature type="domain" description="2-C-methyl-D-erythritol 2,4-cyclodiphosphate synthase" evidence="1">
    <location>
        <begin position="2"/>
        <end position="115"/>
    </location>
</feature>
<dbReference type="EMBL" id="UINC01001186">
    <property type="protein sequence ID" value="SUZ73689.1"/>
    <property type="molecule type" value="Genomic_DNA"/>
</dbReference>
<dbReference type="SUPFAM" id="SSF69765">
    <property type="entry name" value="IpsF-like"/>
    <property type="match status" value="1"/>
</dbReference>
<name>A0A381Q5Q9_9ZZZZ</name>
<dbReference type="NCBIfam" id="TIGR00151">
    <property type="entry name" value="ispF"/>
    <property type="match status" value="1"/>
</dbReference>
<evidence type="ECO:0000259" key="1">
    <source>
        <dbReference type="Pfam" id="PF02542"/>
    </source>
</evidence>
<reference evidence="2" key="1">
    <citation type="submission" date="2018-05" db="EMBL/GenBank/DDBJ databases">
        <authorList>
            <person name="Lanie J.A."/>
            <person name="Ng W.-L."/>
            <person name="Kazmierczak K.M."/>
            <person name="Andrzejewski T.M."/>
            <person name="Davidsen T.M."/>
            <person name="Wayne K.J."/>
            <person name="Tettelin H."/>
            <person name="Glass J.I."/>
            <person name="Rusch D."/>
            <person name="Podicherti R."/>
            <person name="Tsui H.-C.T."/>
            <person name="Winkler M.E."/>
        </authorList>
    </citation>
    <scope>NUCLEOTIDE SEQUENCE</scope>
</reference>
<dbReference type="GO" id="GO:0016114">
    <property type="term" value="P:terpenoid biosynthetic process"/>
    <property type="evidence" value="ECO:0007669"/>
    <property type="project" value="InterPro"/>
</dbReference>
<protein>
    <recommendedName>
        <fullName evidence="1">2-C-methyl-D-erythritol 2,4-cyclodiphosphate synthase domain-containing protein</fullName>
    </recommendedName>
</protein>
<dbReference type="PANTHER" id="PTHR43181">
    <property type="entry name" value="2-C-METHYL-D-ERYTHRITOL 2,4-CYCLODIPHOSPHATE SYNTHASE, CHLOROPLASTIC"/>
    <property type="match status" value="1"/>
</dbReference>
<dbReference type="InterPro" id="IPR003526">
    <property type="entry name" value="MECDP_synthase"/>
</dbReference>